<evidence type="ECO:0000313" key="4">
    <source>
        <dbReference type="EMBL" id="PNI34594.1"/>
    </source>
</evidence>
<dbReference type="Proteomes" id="UP000236370">
    <property type="component" value="Unassembled WGS sequence"/>
</dbReference>
<sequence length="633" mass="71922">MNPSSNKRKPNRVTFEPSTLQISWKSNLPGLRQSEREGYEFIVEFLEEEHMSEFTKLKFLRAVETLSSAVHGQADGSMDDYYPKAILAKKIEILILEESTEILMGNMRQQAMLCIVALSQVNPPFHLSQKLDLVNVGISSLFSLPPIVPSLYRRDNASLYLQFFKKYLTPEERADMITVSMEAMTNTSRRDISAASKMLKMILKYTIPEIGKVPEIIQYIHYHMNSITETTAQKTIKKILYLLSQYYTEVILTLLKIADQSQNSTMEALKTLIQSSGYGDCVSSIQRHGVWGLLVNPERHYDRVTLLARSLVINNCWHNRPLFSSIIRFLQDPDCKNHLTALVFLTELLQCPDVAALVDDFTTCILANWFKSEEPATVKPLLQMLEVFAKHENMVSEHLRLAAFEIYGSLLTKVKKRGLVFPLKHQILNLLVPLVLHLRDVNTDVALICRSALCHTAAVLGWSKLKAVFAEKDVWNILGALLDQETNKALWFLKQRVALFKSPQVPIRWAAVWFAGQIIQTLDLEEIDEIEEAYTALRHMQRDSDPTVSCLTTQTFHILEAKKKRLLAKPPNLLLLQEEAPKALLLSLHPCVSDVGLAIRPCDNGARFLGPALEMEGVSLHNLCNKRKKYAPL</sequence>
<dbReference type="InterPro" id="IPR045206">
    <property type="entry name" value="Maestro_heat-like_prot"/>
</dbReference>
<evidence type="ECO:0000259" key="2">
    <source>
        <dbReference type="Pfam" id="PF21047"/>
    </source>
</evidence>
<feature type="domain" description="Maestro-like HEAT-repeats" evidence="2">
    <location>
        <begin position="161"/>
        <end position="274"/>
    </location>
</feature>
<evidence type="ECO:0000313" key="5">
    <source>
        <dbReference type="Proteomes" id="UP000236370"/>
    </source>
</evidence>
<dbReference type="InterPro" id="IPR011989">
    <property type="entry name" value="ARM-like"/>
</dbReference>
<dbReference type="AlphaFoldDB" id="A0A2J8KHU5"/>
<evidence type="ECO:0000256" key="1">
    <source>
        <dbReference type="ARBA" id="ARBA00022737"/>
    </source>
</evidence>
<dbReference type="Pfam" id="PF23227">
    <property type="entry name" value="HEAT_MROH2B_C"/>
    <property type="match status" value="1"/>
</dbReference>
<gene>
    <name evidence="4" type="ORF">CK820_G0038726</name>
</gene>
<organism evidence="4 5">
    <name type="scientific">Pan troglodytes</name>
    <name type="common">Chimpanzee</name>
    <dbReference type="NCBI Taxonomy" id="9598"/>
    <lineage>
        <taxon>Eukaryota</taxon>
        <taxon>Metazoa</taxon>
        <taxon>Chordata</taxon>
        <taxon>Craniata</taxon>
        <taxon>Vertebrata</taxon>
        <taxon>Euteleostomi</taxon>
        <taxon>Mammalia</taxon>
        <taxon>Eutheria</taxon>
        <taxon>Euarchontoglires</taxon>
        <taxon>Primates</taxon>
        <taxon>Haplorrhini</taxon>
        <taxon>Catarrhini</taxon>
        <taxon>Hominidae</taxon>
        <taxon>Pan</taxon>
    </lineage>
</organism>
<feature type="domain" description="Maestro/Maestro-like HEAT-repeats" evidence="3">
    <location>
        <begin position="396"/>
        <end position="559"/>
    </location>
</feature>
<keyword evidence="1" id="KW-0677">Repeat</keyword>
<dbReference type="PANTHER" id="PTHR23120">
    <property type="entry name" value="MAESTRO-RELATED HEAT DOMAIN-CONTAINING"/>
    <property type="match status" value="1"/>
</dbReference>
<dbReference type="InterPro" id="IPR048465">
    <property type="entry name" value="Maestro-like_HEAT"/>
</dbReference>
<evidence type="ECO:0000259" key="3">
    <source>
        <dbReference type="Pfam" id="PF23227"/>
    </source>
</evidence>
<dbReference type="InterPro" id="IPR055406">
    <property type="entry name" value="HEAT_Maestro"/>
</dbReference>
<name>A0A2J8KHU5_PANTR</name>
<comment type="caution">
    <text evidence="4">The sequence shown here is derived from an EMBL/GenBank/DDBJ whole genome shotgun (WGS) entry which is preliminary data.</text>
</comment>
<dbReference type="PANTHER" id="PTHR23120:SF42">
    <property type="entry name" value="MAESTRO HEAT-LIKE REPEAT FAMILY MEMBER 3"/>
    <property type="match status" value="1"/>
</dbReference>
<protein>
    <submittedName>
        <fullName evidence="4">MROH3P isoform 1</fullName>
    </submittedName>
</protein>
<dbReference type="InterPro" id="IPR016024">
    <property type="entry name" value="ARM-type_fold"/>
</dbReference>
<reference evidence="4 5" key="1">
    <citation type="submission" date="2017-12" db="EMBL/GenBank/DDBJ databases">
        <title>High-resolution comparative analysis of great ape genomes.</title>
        <authorList>
            <person name="Pollen A."/>
            <person name="Hastie A."/>
            <person name="Hormozdiari F."/>
            <person name="Dougherty M."/>
            <person name="Liu R."/>
            <person name="Chaisson M."/>
            <person name="Hoppe E."/>
            <person name="Hill C."/>
            <person name="Pang A."/>
            <person name="Hillier L."/>
            <person name="Baker C."/>
            <person name="Armstrong J."/>
            <person name="Shendure J."/>
            <person name="Paten B."/>
            <person name="Wilson R."/>
            <person name="Chao H."/>
            <person name="Schneider V."/>
            <person name="Ventura M."/>
            <person name="Kronenberg Z."/>
            <person name="Murali S."/>
            <person name="Gordon D."/>
            <person name="Cantsilieris S."/>
            <person name="Munson K."/>
            <person name="Nelson B."/>
            <person name="Raja A."/>
            <person name="Underwood J."/>
            <person name="Diekhans M."/>
            <person name="Fiddes I."/>
            <person name="Haussler D."/>
            <person name="Eichler E."/>
        </authorList>
    </citation>
    <scope>NUCLEOTIDE SEQUENCE [LARGE SCALE GENOMIC DNA]</scope>
    <source>
        <strain evidence="4">Yerkes chimp pedigree #C0471</strain>
    </source>
</reference>
<dbReference type="SUPFAM" id="SSF48371">
    <property type="entry name" value="ARM repeat"/>
    <property type="match status" value="1"/>
</dbReference>
<dbReference type="Gene3D" id="1.25.10.10">
    <property type="entry name" value="Leucine-rich Repeat Variant"/>
    <property type="match status" value="1"/>
</dbReference>
<proteinExistence type="predicted"/>
<accession>A0A2J8KHU5</accession>
<dbReference type="EMBL" id="NBAG03000368">
    <property type="protein sequence ID" value="PNI34594.1"/>
    <property type="molecule type" value="Genomic_DNA"/>
</dbReference>
<dbReference type="Pfam" id="PF21047">
    <property type="entry name" value="HEAT_Maestro"/>
    <property type="match status" value="1"/>
</dbReference>